<evidence type="ECO:0000313" key="1">
    <source>
        <dbReference type="EMBL" id="THJ75119.1"/>
    </source>
</evidence>
<dbReference type="AlphaFoldDB" id="A0A4V3Z7Q6"/>
<reference evidence="1 2" key="1">
    <citation type="submission" date="2019-04" db="EMBL/GenBank/DDBJ databases">
        <title>Draft genome sequences for three unisolated Alnus-infective Frankia Sp+ strains, AgTrS, AiOr and AvVan, the first sequenced Frankia strains able to sporulate in-planta.</title>
        <authorList>
            <person name="Bethencourt L."/>
            <person name="Vautrin F."/>
            <person name="Taib N."/>
            <person name="Dubost A."/>
            <person name="Castro-Garcia L."/>
            <person name="Imbaud O."/>
            <person name="Abrouk D."/>
            <person name="Fournier P."/>
            <person name="Briolay J."/>
            <person name="Nguyen A."/>
            <person name="Normand P."/>
            <person name="Fernandez M.P."/>
            <person name="Brochier-Armanet C."/>
            <person name="Herrera-Belaroussi A."/>
        </authorList>
    </citation>
    <scope>NUCLEOTIDE SEQUENCE [LARGE SCALE GENOMIC DNA]</scope>
    <source>
        <strain evidence="1 2">AvVan</strain>
    </source>
</reference>
<proteinExistence type="predicted"/>
<evidence type="ECO:0000313" key="2">
    <source>
        <dbReference type="Proteomes" id="UP000305282"/>
    </source>
</evidence>
<dbReference type="EMBL" id="SSXH01000122">
    <property type="protein sequence ID" value="THJ75119.1"/>
    <property type="molecule type" value="Genomic_DNA"/>
</dbReference>
<comment type="caution">
    <text evidence="1">The sequence shown here is derived from an EMBL/GenBank/DDBJ whole genome shotgun (WGS) entry which is preliminary data.</text>
</comment>
<keyword evidence="2" id="KW-1185">Reference proteome</keyword>
<sequence length="65" mass="7291">MNSRTNREQADRLVNTAARIRSTGDDFDSRLASAIEVQAVNVEHGREVDPFILNVTADRLRHLDG</sequence>
<dbReference type="Proteomes" id="UP000305282">
    <property type="component" value="Unassembled WGS sequence"/>
</dbReference>
<organism evidence="1 2">
    <name type="scientific">Candidatus Frankia alpina</name>
    <dbReference type="NCBI Taxonomy" id="2699483"/>
    <lineage>
        <taxon>Bacteria</taxon>
        <taxon>Bacillati</taxon>
        <taxon>Actinomycetota</taxon>
        <taxon>Actinomycetes</taxon>
        <taxon>Frankiales</taxon>
        <taxon>Frankiaceae</taxon>
        <taxon>Frankia</taxon>
    </lineage>
</organism>
<protein>
    <recommendedName>
        <fullName evidence="3">Antitoxin VbhA domain-containing protein</fullName>
    </recommendedName>
</protein>
<name>A0A4V3Z7Q6_9ACTN</name>
<gene>
    <name evidence="1" type="ORF">E7Y31_07365</name>
</gene>
<evidence type="ECO:0008006" key="3">
    <source>
        <dbReference type="Google" id="ProtNLM"/>
    </source>
</evidence>
<accession>A0A4V3Z7Q6</accession>